<sequence length="322" mass="37120">MQRLRVPKDRLGRFPARHHLGIDPQLTGIRALEHRAVREWHHWLADRWLPEWPVLLITPCSNVKPYTRSPTSRKIAAVLRRLGLWRGGAPFGVEWLYLSDLLVLVPYVRAGEYPACCYELHPEELLKDRERYELIVGLLSDLIARKLWPHTVILFLPRRHLELWSEAYSRARLKPRVVRVAYTIFSVRGLEEAVRAAVVEAARATRAVLERGLGDDTCSMAVHRADGSYIEIRHPSDCSGEWCRQDARFAETCLESLCRRLWLVDRFAGPLDPGRLPDRIRSFCVERGYLPAHAPRQVSLDEILPGNPAQPRLEQPRNAHRG</sequence>
<gene>
    <name evidence="2" type="ordered locus">Pyrfu_0360</name>
</gene>
<protein>
    <recommendedName>
        <fullName evidence="4">DUF5591 domain-containing protein</fullName>
    </recommendedName>
</protein>
<feature type="region of interest" description="Disordered" evidence="1">
    <location>
        <begin position="301"/>
        <end position="322"/>
    </location>
</feature>
<dbReference type="EMBL" id="CP002838">
    <property type="protein sequence ID" value="AEM38232.1"/>
    <property type="molecule type" value="Genomic_DNA"/>
</dbReference>
<dbReference type="eggNOG" id="arCOG00990">
    <property type="taxonomic scope" value="Archaea"/>
</dbReference>
<evidence type="ECO:0000313" key="2">
    <source>
        <dbReference type="EMBL" id="AEM38232.1"/>
    </source>
</evidence>
<dbReference type="Proteomes" id="UP000001037">
    <property type="component" value="Chromosome"/>
</dbReference>
<reference evidence="2 3" key="1">
    <citation type="journal article" date="2011" name="Stand. Genomic Sci.">
        <title>Complete genome sequence of the hyperthermophilic chemolithoautotroph Pyrolobus fumarii type strain (1A).</title>
        <authorList>
            <person name="Anderson I."/>
            <person name="Goker M."/>
            <person name="Nolan M."/>
            <person name="Lucas S."/>
            <person name="Hammon N."/>
            <person name="Deshpande S."/>
            <person name="Cheng J.F."/>
            <person name="Tapia R."/>
            <person name="Han C."/>
            <person name="Goodwin L."/>
            <person name="Pitluck S."/>
            <person name="Huntemann M."/>
            <person name="Liolios K."/>
            <person name="Ivanova N."/>
            <person name="Pagani I."/>
            <person name="Mavromatis K."/>
            <person name="Ovchinikova G."/>
            <person name="Pati A."/>
            <person name="Chen A."/>
            <person name="Palaniappan K."/>
            <person name="Land M."/>
            <person name="Hauser L."/>
            <person name="Brambilla E.M."/>
            <person name="Huber H."/>
            <person name="Yasawong M."/>
            <person name="Rohde M."/>
            <person name="Spring S."/>
            <person name="Abt B."/>
            <person name="Sikorski J."/>
            <person name="Wirth R."/>
            <person name="Detter J.C."/>
            <person name="Woyke T."/>
            <person name="Bristow J."/>
            <person name="Eisen J.A."/>
            <person name="Markowitz V."/>
            <person name="Hugenholtz P."/>
            <person name="Kyrpides N.C."/>
            <person name="Klenk H.P."/>
            <person name="Lapidus A."/>
        </authorList>
    </citation>
    <scope>NUCLEOTIDE SEQUENCE [LARGE SCALE GENOMIC DNA]</scope>
    <source>
        <strain evidence="3">DSM 11204 / 1A</strain>
    </source>
</reference>
<accession>G0EFR1</accession>
<evidence type="ECO:0000313" key="3">
    <source>
        <dbReference type="Proteomes" id="UP000001037"/>
    </source>
</evidence>
<dbReference type="InParanoid" id="G0EFR1"/>
<dbReference type="GeneID" id="52281847"/>
<dbReference type="SUPFAM" id="SSF52141">
    <property type="entry name" value="Uracil-DNA glycosylase-like"/>
    <property type="match status" value="1"/>
</dbReference>
<proteinExistence type="predicted"/>
<evidence type="ECO:0000256" key="1">
    <source>
        <dbReference type="SAM" id="MobiDB-lite"/>
    </source>
</evidence>
<dbReference type="HOGENOM" id="CLU_862263_0_0_2"/>
<dbReference type="AlphaFoldDB" id="G0EFR1"/>
<keyword evidence="3" id="KW-1185">Reference proteome</keyword>
<name>G0EFR1_PYRF1</name>
<dbReference type="Gene3D" id="3.40.50.10630">
    <property type="entry name" value="Uracil-DNA glycosylase-like"/>
    <property type="match status" value="1"/>
</dbReference>
<evidence type="ECO:0008006" key="4">
    <source>
        <dbReference type="Google" id="ProtNLM"/>
    </source>
</evidence>
<dbReference type="InterPro" id="IPR036895">
    <property type="entry name" value="Uracil-DNA_glycosylase-like_sf"/>
</dbReference>
<dbReference type="KEGG" id="pfm:Pyrfu_0360"/>
<dbReference type="RefSeq" id="WP_014025909.1">
    <property type="nucleotide sequence ID" value="NC_015931.1"/>
</dbReference>
<dbReference type="STRING" id="694429.Pyrfu_0360"/>
<organism evidence="2 3">
    <name type="scientific">Pyrolobus fumarii (strain DSM 11204 / 1A)</name>
    <dbReference type="NCBI Taxonomy" id="694429"/>
    <lineage>
        <taxon>Archaea</taxon>
        <taxon>Thermoproteota</taxon>
        <taxon>Thermoprotei</taxon>
        <taxon>Desulfurococcales</taxon>
        <taxon>Pyrodictiaceae</taxon>
        <taxon>Pyrolobus</taxon>
    </lineage>
</organism>